<reference evidence="3 4" key="1">
    <citation type="journal article" date="2010" name="Proc. Natl. Acad. Sci. U.S.A.">
        <title>Insights into evolution of multicellular fungi from the assembled chromosomes of the mushroom Coprinopsis cinerea (Coprinus cinereus).</title>
        <authorList>
            <person name="Stajich J.E."/>
            <person name="Wilke S.K."/>
            <person name="Ahren D."/>
            <person name="Au C.H."/>
            <person name="Birren B.W."/>
            <person name="Borodovsky M."/>
            <person name="Burns C."/>
            <person name="Canback B."/>
            <person name="Casselton L.A."/>
            <person name="Cheng C.K."/>
            <person name="Deng J."/>
            <person name="Dietrich F.S."/>
            <person name="Fargo D.C."/>
            <person name="Farman M.L."/>
            <person name="Gathman A.C."/>
            <person name="Goldberg J."/>
            <person name="Guigo R."/>
            <person name="Hoegger P.J."/>
            <person name="Hooker J.B."/>
            <person name="Huggins A."/>
            <person name="James T.Y."/>
            <person name="Kamada T."/>
            <person name="Kilaru S."/>
            <person name="Kodira C."/>
            <person name="Kues U."/>
            <person name="Kupfer D."/>
            <person name="Kwan H.S."/>
            <person name="Lomsadze A."/>
            <person name="Li W."/>
            <person name="Lilly W.W."/>
            <person name="Ma L.J."/>
            <person name="Mackey A.J."/>
            <person name="Manning G."/>
            <person name="Martin F."/>
            <person name="Muraguchi H."/>
            <person name="Natvig D.O."/>
            <person name="Palmerini H."/>
            <person name="Ramesh M.A."/>
            <person name="Rehmeyer C.J."/>
            <person name="Roe B.A."/>
            <person name="Shenoy N."/>
            <person name="Stanke M."/>
            <person name="Ter-Hovhannisyan V."/>
            <person name="Tunlid A."/>
            <person name="Velagapudi R."/>
            <person name="Vision T.J."/>
            <person name="Zeng Q."/>
            <person name="Zolan M.E."/>
            <person name="Pukkila P.J."/>
        </authorList>
    </citation>
    <scope>NUCLEOTIDE SEQUENCE [LARGE SCALE GENOMIC DNA]</scope>
    <source>
        <strain evidence="4">Okayama-7 / 130 / ATCC MYA-4618 / FGSC 9003</strain>
    </source>
</reference>
<dbReference type="AlphaFoldDB" id="A8PD74"/>
<proteinExistence type="predicted"/>
<dbReference type="EMBL" id="AACS02000006">
    <property type="protein sequence ID" value="EAU81266.2"/>
    <property type="molecule type" value="Genomic_DNA"/>
</dbReference>
<dbReference type="GeneID" id="6017194"/>
<evidence type="ECO:0000256" key="1">
    <source>
        <dbReference type="SAM" id="Coils"/>
    </source>
</evidence>
<dbReference type="VEuPathDB" id="FungiDB:CC1G_12820"/>
<evidence type="ECO:0000313" key="3">
    <source>
        <dbReference type="EMBL" id="EAU81266.2"/>
    </source>
</evidence>
<name>A8PD74_COPC7</name>
<evidence type="ECO:0000256" key="2">
    <source>
        <dbReference type="SAM" id="MobiDB-lite"/>
    </source>
</evidence>
<accession>A8PD74</accession>
<organism evidence="3 4">
    <name type="scientific">Coprinopsis cinerea (strain Okayama-7 / 130 / ATCC MYA-4618 / FGSC 9003)</name>
    <name type="common">Inky cap fungus</name>
    <name type="synonym">Hormographiella aspergillata</name>
    <dbReference type="NCBI Taxonomy" id="240176"/>
    <lineage>
        <taxon>Eukaryota</taxon>
        <taxon>Fungi</taxon>
        <taxon>Dikarya</taxon>
        <taxon>Basidiomycota</taxon>
        <taxon>Agaricomycotina</taxon>
        <taxon>Agaricomycetes</taxon>
        <taxon>Agaricomycetidae</taxon>
        <taxon>Agaricales</taxon>
        <taxon>Agaricineae</taxon>
        <taxon>Psathyrellaceae</taxon>
        <taxon>Coprinopsis</taxon>
    </lineage>
</organism>
<gene>
    <name evidence="3" type="ORF">CC1G_12820</name>
</gene>
<feature type="coiled-coil region" evidence="1">
    <location>
        <begin position="174"/>
        <end position="201"/>
    </location>
</feature>
<feature type="compositionally biased region" description="Polar residues" evidence="2">
    <location>
        <begin position="7"/>
        <end position="17"/>
    </location>
</feature>
<keyword evidence="1" id="KW-0175">Coiled coil</keyword>
<feature type="region of interest" description="Disordered" evidence="2">
    <location>
        <begin position="66"/>
        <end position="86"/>
    </location>
</feature>
<dbReference type="InParanoid" id="A8PD74"/>
<evidence type="ECO:0000313" key="4">
    <source>
        <dbReference type="Proteomes" id="UP000001861"/>
    </source>
</evidence>
<dbReference type="HOGENOM" id="CLU_1133532_0_0_1"/>
<protein>
    <submittedName>
        <fullName evidence="3">Uncharacterized protein</fullName>
    </submittedName>
</protein>
<dbReference type="Proteomes" id="UP000001861">
    <property type="component" value="Unassembled WGS sequence"/>
</dbReference>
<sequence length="245" mass="26724">MPKAASDATTRTPSSLSLLFAPHRTPTSALEGPTYDGSDRGTFPCTRLSSDCRSRKTRGFKLHISIDASKRRSHSKPKASGTSRPAISPLRIVQSGTSPIVEKPKTPAHRPPQLHAASSYSFTCGVPTPDSEVGFSSQVIARTGCTPAHIHSSSCEDSVEHRVQTALHRLEVLTSRYRNSVSELESDIALLRDEIASIDESFRKEKELVDALPDEEFAKQYGLGVTRQEWLFTAGGHGQGGFFNF</sequence>
<feature type="region of interest" description="Disordered" evidence="2">
    <location>
        <begin position="1"/>
        <end position="42"/>
    </location>
</feature>
<keyword evidence="4" id="KW-1185">Reference proteome</keyword>
<dbReference type="RefSeq" id="XP_001840547.2">
    <property type="nucleotide sequence ID" value="XM_001840495.2"/>
</dbReference>
<comment type="caution">
    <text evidence="3">The sequence shown here is derived from an EMBL/GenBank/DDBJ whole genome shotgun (WGS) entry which is preliminary data.</text>
</comment>
<dbReference type="KEGG" id="cci:CC1G_12820"/>